<dbReference type="InterPro" id="IPR026341">
    <property type="entry name" value="T9SS_type_B"/>
</dbReference>
<dbReference type="OrthoDB" id="9765926at2"/>
<proteinExistence type="predicted"/>
<accession>A0A344TD48</accession>
<reference evidence="1 2" key="1">
    <citation type="submission" date="2018-07" db="EMBL/GenBank/DDBJ databases">
        <title>Genome sequencing of Runella.</title>
        <authorList>
            <person name="Baek M.-G."/>
            <person name="Yi H."/>
        </authorList>
    </citation>
    <scope>NUCLEOTIDE SEQUENCE [LARGE SCALE GENOMIC DNA]</scope>
    <source>
        <strain evidence="1 2">HYN0085</strain>
    </source>
</reference>
<dbReference type="InterPro" id="IPR015943">
    <property type="entry name" value="WD40/YVTN_repeat-like_dom_sf"/>
</dbReference>
<dbReference type="Gene3D" id="2.60.40.10">
    <property type="entry name" value="Immunoglobulins"/>
    <property type="match status" value="1"/>
</dbReference>
<dbReference type="AlphaFoldDB" id="A0A344TD48"/>
<sequence>MLKGIFFIPYFFLLSTSFLIAQPKKWAANWYFGYNAGISFMDGTPKPLSGGIISTWEGCASISDNNGNLLFYTDGSTIRNKKHLVVPGAVDLGGHSSTTQSATIVPLPEEDNIYYVFSIDFSGGEKILQYSIVDMQLNEGLGGLVSKNNILLTNSSEGLTVIKHCNSIDYWILANELGTNSFKAFKLTKEGINRKFIESKIGARKGPAGHLKASPNGQKIAIALFSDSFELFDFNPNTGIVSNQMLIRHPEFHPTYGLEFSADNHYLYMAGTLVDGKQIYQFDITAGSASAVLQSKTSVGKIADSYFGALQLGPDNKIYVAINGHNHLAVINNPTLKGTECGFIKDGVSLGGKKSGIGLPNFISAPFNTQPRVFISRSVGKTCKDITLKADIAPRVGNWHYQWFLDGKPIHRATQTSITPAQSGSYQVIVNEVGSCNKDTIRSEELDVEFLNANPEFTIANCNNVLLKANANAPFQWIGNDIPREQESQDTLTVAGYGVQKYRLKMFYSDNTSCFVQKELSVVFPPTQSYKLEKKSLVSCDTLTLIAPISPNWDTYKWKLLDNSTVNANKVTVRQSGQYIVFVENTQTQCVTKDTLNVIIHPSPAMRTNESFCLASSTLELQAGANGENLLYDWAPNSSKNASLIVDKAGSYHVRVTTPQGCSSSRSINVVELQKVTLGSNITICEGDPIELSPTVTNAPNPVSYRWSSGENARTIKPEKSGTYTLTTKQSVCETVDSIKVIINPLPKIKTTETVCLDKEIEAGGLEEDLTYQWQHSGESTPVIAISALGVYKVKITNTFGCTATRNISVNAYCPPHVYAPDAFTPNGDGINDVFSLFVASGQPVCLDIYNRWGQLIKRNENENPGWDGQVDGTLSPEGTYPYVFRYKIRNDNSIHEYRGVVILQR</sequence>
<evidence type="ECO:0000313" key="1">
    <source>
        <dbReference type="EMBL" id="AXE16569.1"/>
    </source>
</evidence>
<name>A0A344TD48_9BACT</name>
<gene>
    <name evidence="1" type="ORF">DR864_01905</name>
</gene>
<dbReference type="Gene3D" id="2.130.10.10">
    <property type="entry name" value="YVTN repeat-like/Quinoprotein amine dehydrogenase"/>
    <property type="match status" value="1"/>
</dbReference>
<dbReference type="SUPFAM" id="SSF75011">
    <property type="entry name" value="3-carboxy-cis,cis-mucoante lactonizing enzyme"/>
    <property type="match status" value="1"/>
</dbReference>
<dbReference type="Proteomes" id="UP000251993">
    <property type="component" value="Chromosome"/>
</dbReference>
<dbReference type="InterPro" id="IPR013783">
    <property type="entry name" value="Ig-like_fold"/>
</dbReference>
<dbReference type="Pfam" id="PF13585">
    <property type="entry name" value="CHU_C"/>
    <property type="match status" value="1"/>
</dbReference>
<organism evidence="1 2">
    <name type="scientific">Runella rosea</name>
    <dbReference type="NCBI Taxonomy" id="2259595"/>
    <lineage>
        <taxon>Bacteria</taxon>
        <taxon>Pseudomonadati</taxon>
        <taxon>Bacteroidota</taxon>
        <taxon>Cytophagia</taxon>
        <taxon>Cytophagales</taxon>
        <taxon>Spirosomataceae</taxon>
        <taxon>Runella</taxon>
    </lineage>
</organism>
<dbReference type="RefSeq" id="WP_114065356.1">
    <property type="nucleotide sequence ID" value="NZ_CP030850.1"/>
</dbReference>
<dbReference type="KEGG" id="run:DR864_01905"/>
<dbReference type="EMBL" id="CP030850">
    <property type="protein sequence ID" value="AXE16569.1"/>
    <property type="molecule type" value="Genomic_DNA"/>
</dbReference>
<evidence type="ECO:0008006" key="3">
    <source>
        <dbReference type="Google" id="ProtNLM"/>
    </source>
</evidence>
<protein>
    <recommendedName>
        <fullName evidence="3">Gliding motility-associated C-terminal domain-containing protein</fullName>
    </recommendedName>
</protein>
<keyword evidence="2" id="KW-1185">Reference proteome</keyword>
<dbReference type="NCBIfam" id="TIGR04131">
    <property type="entry name" value="Bac_Flav_CTERM"/>
    <property type="match status" value="1"/>
</dbReference>
<evidence type="ECO:0000313" key="2">
    <source>
        <dbReference type="Proteomes" id="UP000251993"/>
    </source>
</evidence>